<gene>
    <name evidence="1" type="ORF">CDL15_Pgr001624</name>
</gene>
<accession>A0A218XBG8</accession>
<comment type="caution">
    <text evidence="1">The sequence shown here is derived from an EMBL/GenBank/DDBJ whole genome shotgun (WGS) entry which is preliminary data.</text>
</comment>
<name>A0A218XBG8_PUNGR</name>
<dbReference type="Proteomes" id="UP000197138">
    <property type="component" value="Unassembled WGS sequence"/>
</dbReference>
<proteinExistence type="predicted"/>
<organism evidence="1 2">
    <name type="scientific">Punica granatum</name>
    <name type="common">Pomegranate</name>
    <dbReference type="NCBI Taxonomy" id="22663"/>
    <lineage>
        <taxon>Eukaryota</taxon>
        <taxon>Viridiplantae</taxon>
        <taxon>Streptophyta</taxon>
        <taxon>Embryophyta</taxon>
        <taxon>Tracheophyta</taxon>
        <taxon>Spermatophyta</taxon>
        <taxon>Magnoliopsida</taxon>
        <taxon>eudicotyledons</taxon>
        <taxon>Gunneridae</taxon>
        <taxon>Pentapetalae</taxon>
        <taxon>rosids</taxon>
        <taxon>malvids</taxon>
        <taxon>Myrtales</taxon>
        <taxon>Lythraceae</taxon>
        <taxon>Punica</taxon>
    </lineage>
</organism>
<protein>
    <submittedName>
        <fullName evidence="1">Uncharacterized protein</fullName>
    </submittedName>
</protein>
<reference evidence="2" key="1">
    <citation type="journal article" date="2017" name="Plant J.">
        <title>The pomegranate (Punica granatum L.) genome and the genomics of punicalagin biosynthesis.</title>
        <authorList>
            <person name="Qin G."/>
            <person name="Xu C."/>
            <person name="Ming R."/>
            <person name="Tang H."/>
            <person name="Guyot R."/>
            <person name="Kramer E.M."/>
            <person name="Hu Y."/>
            <person name="Yi X."/>
            <person name="Qi Y."/>
            <person name="Xu X."/>
            <person name="Gao Z."/>
            <person name="Pan H."/>
            <person name="Jian J."/>
            <person name="Tian Y."/>
            <person name="Yue Z."/>
            <person name="Xu Y."/>
        </authorList>
    </citation>
    <scope>NUCLEOTIDE SEQUENCE [LARGE SCALE GENOMIC DNA]</scope>
    <source>
        <strain evidence="2">cv. Dabenzi</strain>
    </source>
</reference>
<evidence type="ECO:0000313" key="1">
    <source>
        <dbReference type="EMBL" id="OWM82050.1"/>
    </source>
</evidence>
<sequence>MLGKSRESPNIPTNQTALSDDCPVVLLARVAPTAVEHPSFSCDLESPTLGNLFTAYHPSRTLALLDKMAKTLEFSEAASV</sequence>
<evidence type="ECO:0000313" key="2">
    <source>
        <dbReference type="Proteomes" id="UP000197138"/>
    </source>
</evidence>
<dbReference type="EMBL" id="MTKT01002011">
    <property type="protein sequence ID" value="OWM82050.1"/>
    <property type="molecule type" value="Genomic_DNA"/>
</dbReference>
<dbReference type="AlphaFoldDB" id="A0A218XBG8"/>